<dbReference type="AlphaFoldDB" id="A0A382S3R1"/>
<feature type="non-terminal residue" evidence="1">
    <location>
        <position position="99"/>
    </location>
</feature>
<proteinExistence type="predicted"/>
<dbReference type="EMBL" id="UINC01125722">
    <property type="protein sequence ID" value="SVD03748.1"/>
    <property type="molecule type" value="Genomic_DNA"/>
</dbReference>
<sequence>MIILSFTSSIVGEETNIPYRDSPELPNQTGNFEHSILTPNRFQMNQSFSLSTSVIGNTNQTTGIYSNFTRYRLSEKMDINAGIHLIQSQNNLNSSSKPQ</sequence>
<protein>
    <submittedName>
        <fullName evidence="1">Uncharacterized protein</fullName>
    </submittedName>
</protein>
<organism evidence="1">
    <name type="scientific">marine metagenome</name>
    <dbReference type="NCBI Taxonomy" id="408172"/>
    <lineage>
        <taxon>unclassified sequences</taxon>
        <taxon>metagenomes</taxon>
        <taxon>ecological metagenomes</taxon>
    </lineage>
</organism>
<gene>
    <name evidence="1" type="ORF">METZ01_LOCUS356602</name>
</gene>
<name>A0A382S3R1_9ZZZZ</name>
<reference evidence="1" key="1">
    <citation type="submission" date="2018-05" db="EMBL/GenBank/DDBJ databases">
        <authorList>
            <person name="Lanie J.A."/>
            <person name="Ng W.-L."/>
            <person name="Kazmierczak K.M."/>
            <person name="Andrzejewski T.M."/>
            <person name="Davidsen T.M."/>
            <person name="Wayne K.J."/>
            <person name="Tettelin H."/>
            <person name="Glass J.I."/>
            <person name="Rusch D."/>
            <person name="Podicherti R."/>
            <person name="Tsui H.-C.T."/>
            <person name="Winkler M.E."/>
        </authorList>
    </citation>
    <scope>NUCLEOTIDE SEQUENCE</scope>
</reference>
<accession>A0A382S3R1</accession>
<evidence type="ECO:0000313" key="1">
    <source>
        <dbReference type="EMBL" id="SVD03748.1"/>
    </source>
</evidence>